<feature type="compositionally biased region" description="Low complexity" evidence="1">
    <location>
        <begin position="153"/>
        <end position="164"/>
    </location>
</feature>
<proteinExistence type="predicted"/>
<evidence type="ECO:0000313" key="3">
    <source>
        <dbReference type="Proteomes" id="UP001165160"/>
    </source>
</evidence>
<sequence>MTIQICQVNSTPSTLTLTTSSSHPSAPLSSTRSIGENTWAVESMQLLDVIGELKDEGWSCLSSCAGPDGCKTFYMSKGEPSRAPEREGDDEVVFVKPPKAPSRRRSSIRLGGDVPKAEEIVARKLSVTGSNPILPTTDEKVEWAPGTVMVDNTPPTTATPSSAKPDAEETDESNGAPHDPSMSKEKREEAFFASMKQNEKARLQEEAKNLSQMTMLEREKYEKELMEKNKHSQQKSKHMQRLSMTYRGGAATGGGRGRGRGRGKGRGK</sequence>
<comment type="caution">
    <text evidence="2">The sequence shown here is derived from an EMBL/GenBank/DDBJ whole genome shotgun (WGS) entry which is preliminary data.</text>
</comment>
<evidence type="ECO:0000256" key="1">
    <source>
        <dbReference type="SAM" id="MobiDB-lite"/>
    </source>
</evidence>
<feature type="region of interest" description="Disordered" evidence="1">
    <location>
        <begin position="13"/>
        <end position="32"/>
    </location>
</feature>
<feature type="compositionally biased region" description="Basic and acidic residues" evidence="1">
    <location>
        <begin position="181"/>
        <end position="190"/>
    </location>
</feature>
<name>A0A9W7FGG7_9STRA</name>
<dbReference type="EMBL" id="BRXX01000432">
    <property type="protein sequence ID" value="GMI11618.1"/>
    <property type="molecule type" value="Genomic_DNA"/>
</dbReference>
<evidence type="ECO:0000313" key="2">
    <source>
        <dbReference type="EMBL" id="GMI11618.1"/>
    </source>
</evidence>
<feature type="compositionally biased region" description="Basic residues" evidence="1">
    <location>
        <begin position="231"/>
        <end position="240"/>
    </location>
</feature>
<organism evidence="2 3">
    <name type="scientific">Triparma verrucosa</name>
    <dbReference type="NCBI Taxonomy" id="1606542"/>
    <lineage>
        <taxon>Eukaryota</taxon>
        <taxon>Sar</taxon>
        <taxon>Stramenopiles</taxon>
        <taxon>Ochrophyta</taxon>
        <taxon>Bolidophyceae</taxon>
        <taxon>Parmales</taxon>
        <taxon>Triparmaceae</taxon>
        <taxon>Triparma</taxon>
    </lineage>
</organism>
<keyword evidence="3" id="KW-1185">Reference proteome</keyword>
<dbReference type="AlphaFoldDB" id="A0A9W7FGG7"/>
<feature type="compositionally biased region" description="Basic and acidic residues" evidence="1">
    <location>
        <begin position="216"/>
        <end position="230"/>
    </location>
</feature>
<feature type="compositionally biased region" description="Basic and acidic residues" evidence="1">
    <location>
        <begin position="197"/>
        <end position="208"/>
    </location>
</feature>
<gene>
    <name evidence="2" type="ORF">TrVE_jg1609</name>
</gene>
<protein>
    <submittedName>
        <fullName evidence="2">Uncharacterized protein</fullName>
    </submittedName>
</protein>
<feature type="region of interest" description="Disordered" evidence="1">
    <location>
        <begin position="144"/>
        <end position="268"/>
    </location>
</feature>
<dbReference type="Proteomes" id="UP001165160">
    <property type="component" value="Unassembled WGS sequence"/>
</dbReference>
<feature type="compositionally biased region" description="Basic residues" evidence="1">
    <location>
        <begin position="257"/>
        <end position="268"/>
    </location>
</feature>
<reference evidence="3" key="1">
    <citation type="journal article" date="2023" name="Commun. Biol.">
        <title>Genome analysis of Parmales, the sister group of diatoms, reveals the evolutionary specialization of diatoms from phago-mixotrophs to photoautotrophs.</title>
        <authorList>
            <person name="Ban H."/>
            <person name="Sato S."/>
            <person name="Yoshikawa S."/>
            <person name="Yamada K."/>
            <person name="Nakamura Y."/>
            <person name="Ichinomiya M."/>
            <person name="Sato N."/>
            <person name="Blanc-Mathieu R."/>
            <person name="Endo H."/>
            <person name="Kuwata A."/>
            <person name="Ogata H."/>
        </authorList>
    </citation>
    <scope>NUCLEOTIDE SEQUENCE [LARGE SCALE GENOMIC DNA]</scope>
    <source>
        <strain evidence="3">NIES 3699</strain>
    </source>
</reference>
<accession>A0A9W7FGG7</accession>